<organism evidence="2 3">
    <name type="scientific">Actomonas aquatica</name>
    <dbReference type="NCBI Taxonomy" id="2866162"/>
    <lineage>
        <taxon>Bacteria</taxon>
        <taxon>Pseudomonadati</taxon>
        <taxon>Verrucomicrobiota</taxon>
        <taxon>Opitutia</taxon>
        <taxon>Opitutales</taxon>
        <taxon>Opitutaceae</taxon>
        <taxon>Actomonas</taxon>
    </lineage>
</organism>
<dbReference type="EMBL" id="CP139781">
    <property type="protein sequence ID" value="WRQ85670.1"/>
    <property type="molecule type" value="Genomic_DNA"/>
</dbReference>
<evidence type="ECO:0000313" key="2">
    <source>
        <dbReference type="EMBL" id="WRQ85670.1"/>
    </source>
</evidence>
<dbReference type="InterPro" id="IPR007110">
    <property type="entry name" value="Ig-like_dom"/>
</dbReference>
<dbReference type="InterPro" id="IPR013783">
    <property type="entry name" value="Ig-like_fold"/>
</dbReference>
<proteinExistence type="predicted"/>
<evidence type="ECO:0000313" key="3">
    <source>
        <dbReference type="Proteomes" id="UP000738431"/>
    </source>
</evidence>
<protein>
    <submittedName>
        <fullName evidence="2">M64 family metallopeptidase</fullName>
    </submittedName>
</protein>
<accession>A0ABZ1C2T7</accession>
<feature type="domain" description="Ig-like" evidence="1">
    <location>
        <begin position="303"/>
        <end position="381"/>
    </location>
</feature>
<dbReference type="InterPro" id="IPR019026">
    <property type="entry name" value="Peptidase_M64_IgA"/>
</dbReference>
<dbReference type="Gene3D" id="2.60.40.10">
    <property type="entry name" value="Immunoglobulins"/>
    <property type="match status" value="1"/>
</dbReference>
<reference evidence="2 3" key="2">
    <citation type="submission" date="2023-12" db="EMBL/GenBank/DDBJ databases">
        <title>Description of an unclassified Opitutus bacterium of Verrucomicrobiota.</title>
        <authorList>
            <person name="Zhang D.-F."/>
        </authorList>
    </citation>
    <scope>NUCLEOTIDE SEQUENCE [LARGE SCALE GENOMIC DNA]</scope>
    <source>
        <strain evidence="2 3">WL0086</strain>
    </source>
</reference>
<dbReference type="RefSeq" id="WP_221032789.1">
    <property type="nucleotide sequence ID" value="NZ_CP139781.1"/>
</dbReference>
<dbReference type="Proteomes" id="UP000738431">
    <property type="component" value="Chromosome"/>
</dbReference>
<name>A0ABZ1C2T7_9BACT</name>
<reference evidence="2 3" key="1">
    <citation type="submission" date="2021-08" db="EMBL/GenBank/DDBJ databases">
        <authorList>
            <person name="Zhang D."/>
            <person name="Zhang A."/>
            <person name="Wang L."/>
        </authorList>
    </citation>
    <scope>NUCLEOTIDE SEQUENCE [LARGE SCALE GENOMIC DNA]</scope>
    <source>
        <strain evidence="2 3">WL0086</strain>
    </source>
</reference>
<dbReference type="Pfam" id="PF09471">
    <property type="entry name" value="Peptidase_M64"/>
    <property type="match status" value="1"/>
</dbReference>
<dbReference type="PROSITE" id="PS50835">
    <property type="entry name" value="IG_LIKE"/>
    <property type="match status" value="1"/>
</dbReference>
<dbReference type="SUPFAM" id="SSF48726">
    <property type="entry name" value="Immunoglobulin"/>
    <property type="match status" value="1"/>
</dbReference>
<sequence length="672" mass="71254">MSASLPPPSRLRHHWLSRLLLTGLLASLVSAQTITVRNLRDTGPSANRLNVVILGDGFTGAQETAFFNEATWALSAIVNDPALQPFYEYINATAIFTESAEAGTRIPAENLTPDTYFGASFTDGDDSRLVYIQNSAGQSKVYDLLLQHVPDYDYVVLLINSTRYGGAGGFPMTATLHSSSAEILLHESGHSFAGLTDEYVDEANADYYPIAEFANSTSNPTRESLPWRKFVDDGTPIPTTSSFSTAITSIGAYEGSHYRSTGQFRPVYDSKMRSLNRPWGAVNLRAFSESVHALNLEQATELPDIISEPDPSLYTPGSLLSFYVNASSPGPLSYQWIKDGRYLPEAQSLSLDLGVVSALEYGVYTVEITNAVGTTTSRAIALDANGARFLEDDPAPSDPNGRLTNLSVLSIAGSGEQTLTLGFAVDNALDGATKQLLVRAIGPGLSRFEVPNTIGDPFLTVAPLGSSTSETNDNWGGSSEFANIFAMVGAFALEDAASTDSVLRVTAPKLPHTAQVSNRLLSTGRALIEVYDLDGLSSPRLVNLSARSALSPGAPSLVGGFVYEGSAPKRFLIRAVGPSLSQFNIGNPLPDPTLTIHSALTGSVVATNDDWNGDDALAAAFDSVGAFGFSDTTSADSALIIELANGPYTATISPAPGSDTSGTVLIEVYELP</sequence>
<gene>
    <name evidence="2" type="ORF">K1X11_012730</name>
</gene>
<evidence type="ECO:0000259" key="1">
    <source>
        <dbReference type="PROSITE" id="PS50835"/>
    </source>
</evidence>
<dbReference type="Gene3D" id="3.40.390.10">
    <property type="entry name" value="Collagenase (Catalytic Domain)"/>
    <property type="match status" value="1"/>
</dbReference>
<dbReference type="InterPro" id="IPR036179">
    <property type="entry name" value="Ig-like_dom_sf"/>
</dbReference>
<dbReference type="InterPro" id="IPR024079">
    <property type="entry name" value="MetalloPept_cat_dom_sf"/>
</dbReference>
<keyword evidence="3" id="KW-1185">Reference proteome</keyword>